<evidence type="ECO:0000259" key="5">
    <source>
        <dbReference type="Pfam" id="PF01258"/>
    </source>
</evidence>
<evidence type="ECO:0000313" key="7">
    <source>
        <dbReference type="Proteomes" id="UP000060487"/>
    </source>
</evidence>
<proteinExistence type="predicted"/>
<evidence type="ECO:0000313" key="6">
    <source>
        <dbReference type="EMBL" id="KWT83986.1"/>
    </source>
</evidence>
<keyword evidence="1" id="KW-0479">Metal-binding</keyword>
<evidence type="ECO:0000256" key="2">
    <source>
        <dbReference type="ARBA" id="ARBA00022771"/>
    </source>
</evidence>
<dbReference type="Gene3D" id="1.20.120.910">
    <property type="entry name" value="DksA, coiled-coil domain"/>
    <property type="match status" value="1"/>
</dbReference>
<keyword evidence="7" id="KW-1185">Reference proteome</keyword>
<comment type="caution">
    <text evidence="6">The sequence shown here is derived from an EMBL/GenBank/DDBJ whole genome shotgun (WGS) entry which is preliminary data.</text>
</comment>
<gene>
    <name evidence="6" type="ORF">ASN18_2090</name>
</gene>
<dbReference type="PANTHER" id="PTHR33823">
    <property type="entry name" value="RNA POLYMERASE-BINDING TRANSCRIPTION FACTOR DKSA-RELATED"/>
    <property type="match status" value="1"/>
</dbReference>
<feature type="domain" description="Zinc finger DksA/TraR C4-type" evidence="5">
    <location>
        <begin position="91"/>
        <end position="126"/>
    </location>
</feature>
<keyword evidence="2" id="KW-0863">Zinc-finger</keyword>
<dbReference type="SUPFAM" id="SSF109635">
    <property type="entry name" value="DnaK suppressor protein DksA, alpha-hairpin domain"/>
    <property type="match status" value="1"/>
</dbReference>
<organism evidence="6 7">
    <name type="scientific">Candidatus Magnetominusculus xianensis</name>
    <dbReference type="NCBI Taxonomy" id="1748249"/>
    <lineage>
        <taxon>Bacteria</taxon>
        <taxon>Pseudomonadati</taxon>
        <taxon>Nitrospirota</taxon>
        <taxon>Nitrospiria</taxon>
        <taxon>Nitrospirales</taxon>
        <taxon>Nitrospiraceae</taxon>
        <taxon>Candidatus Magnetominusculus</taxon>
    </lineage>
</organism>
<dbReference type="PANTHER" id="PTHR33823:SF4">
    <property type="entry name" value="GENERAL STRESS PROTEIN 16O"/>
    <property type="match status" value="1"/>
</dbReference>
<feature type="zinc finger region" description="dksA C4-type" evidence="4">
    <location>
        <begin position="96"/>
        <end position="120"/>
    </location>
</feature>
<keyword evidence="3" id="KW-0862">Zinc</keyword>
<dbReference type="SUPFAM" id="SSF57716">
    <property type="entry name" value="Glucocorticoid receptor-like (DNA-binding domain)"/>
    <property type="match status" value="1"/>
</dbReference>
<dbReference type="EMBL" id="LNQR01000071">
    <property type="protein sequence ID" value="KWT83986.1"/>
    <property type="molecule type" value="Genomic_DNA"/>
</dbReference>
<reference evidence="6 7" key="1">
    <citation type="submission" date="2015-11" db="EMBL/GenBank/DDBJ databases">
        <authorList>
            <person name="Lin W."/>
        </authorList>
    </citation>
    <scope>NUCLEOTIDE SEQUENCE [LARGE SCALE GENOMIC DNA]</scope>
    <source>
        <strain evidence="6 7">HCH-1</strain>
    </source>
</reference>
<dbReference type="InterPro" id="IPR037187">
    <property type="entry name" value="DnaK_N"/>
</dbReference>
<dbReference type="Proteomes" id="UP000060487">
    <property type="component" value="Unassembled WGS sequence"/>
</dbReference>
<dbReference type="RefSeq" id="WP_085052698.1">
    <property type="nucleotide sequence ID" value="NZ_LNQR01000071.1"/>
</dbReference>
<evidence type="ECO:0000256" key="4">
    <source>
        <dbReference type="PROSITE-ProRule" id="PRU00510"/>
    </source>
</evidence>
<dbReference type="Pfam" id="PF01258">
    <property type="entry name" value="zf-dskA_traR"/>
    <property type="match status" value="1"/>
</dbReference>
<dbReference type="PROSITE" id="PS51128">
    <property type="entry name" value="ZF_DKSA_2"/>
    <property type="match status" value="1"/>
</dbReference>
<protein>
    <submittedName>
        <fullName evidence="6">Molecular chaperone DnaK</fullName>
    </submittedName>
</protein>
<evidence type="ECO:0000256" key="3">
    <source>
        <dbReference type="ARBA" id="ARBA00022833"/>
    </source>
</evidence>
<name>A0ABR5SIB0_9BACT</name>
<dbReference type="PROSITE" id="PS01102">
    <property type="entry name" value="ZF_DKSA_1"/>
    <property type="match status" value="1"/>
</dbReference>
<sequence>MDNVNDSASINERSKSIRKTLLQERQAILKEAKTEIGNFVKGDEKQLVEAAIDDGDWSVVDVNEDIILQKLHHHKLKLNKIDEALRKLNDGSYGICDDCGIEISEARLRVLPYAVHCVECKEKREKIEQVEKEQSFQ</sequence>
<evidence type="ECO:0000256" key="1">
    <source>
        <dbReference type="ARBA" id="ARBA00022723"/>
    </source>
</evidence>
<accession>A0ABR5SIB0</accession>
<dbReference type="InterPro" id="IPR020458">
    <property type="entry name" value="Znf_DskA_TraR_CS"/>
</dbReference>
<dbReference type="InterPro" id="IPR000962">
    <property type="entry name" value="Znf_DskA_TraR"/>
</dbReference>